<feature type="transmembrane region" description="Helical" evidence="2">
    <location>
        <begin position="44"/>
        <end position="65"/>
    </location>
</feature>
<keyword evidence="2" id="KW-1133">Transmembrane helix</keyword>
<protein>
    <submittedName>
        <fullName evidence="3">Uncharacterized protein</fullName>
    </submittedName>
</protein>
<dbReference type="EMBL" id="BJMU01000008">
    <property type="protein sequence ID" value="GEB83213.1"/>
    <property type="molecule type" value="Genomic_DNA"/>
</dbReference>
<keyword evidence="4" id="KW-1185">Reference proteome</keyword>
<comment type="caution">
    <text evidence="3">The sequence shown here is derived from an EMBL/GenBank/DDBJ whole genome shotgun (WGS) entry which is preliminary data.</text>
</comment>
<dbReference type="OrthoDB" id="7220435at2"/>
<evidence type="ECO:0000313" key="3">
    <source>
        <dbReference type="EMBL" id="GEB83213.1"/>
    </source>
</evidence>
<dbReference type="AlphaFoldDB" id="A0A4Y3TN99"/>
<dbReference type="Proteomes" id="UP000317617">
    <property type="component" value="Unassembled WGS sequence"/>
</dbReference>
<keyword evidence="2" id="KW-0472">Membrane</keyword>
<feature type="region of interest" description="Disordered" evidence="1">
    <location>
        <begin position="1"/>
        <end position="32"/>
    </location>
</feature>
<evidence type="ECO:0000256" key="1">
    <source>
        <dbReference type="SAM" id="MobiDB-lite"/>
    </source>
</evidence>
<proteinExistence type="predicted"/>
<sequence length="91" mass="9917">MKESPFQDEEFEEDAEGKTASSPLLAPSGELSGLRPPSARLPSFTPFIIVAVLLMLVSAGLFFTAPKNMKPQHLHVCETQGPESHKTLCLH</sequence>
<organism evidence="3 4">
    <name type="scientific">Acetobacter orleanensis</name>
    <dbReference type="NCBI Taxonomy" id="104099"/>
    <lineage>
        <taxon>Bacteria</taxon>
        <taxon>Pseudomonadati</taxon>
        <taxon>Pseudomonadota</taxon>
        <taxon>Alphaproteobacteria</taxon>
        <taxon>Acetobacterales</taxon>
        <taxon>Acetobacteraceae</taxon>
        <taxon>Acetobacter</taxon>
    </lineage>
</organism>
<name>A0A4Y3TN99_9PROT</name>
<evidence type="ECO:0000313" key="4">
    <source>
        <dbReference type="Proteomes" id="UP000317617"/>
    </source>
</evidence>
<accession>A0A4Y3TN99</accession>
<keyword evidence="2" id="KW-0812">Transmembrane</keyword>
<dbReference type="RefSeq" id="WP_048835727.1">
    <property type="nucleotide sequence ID" value="NZ_BJMU01000008.1"/>
</dbReference>
<feature type="compositionally biased region" description="Acidic residues" evidence="1">
    <location>
        <begin position="1"/>
        <end position="15"/>
    </location>
</feature>
<reference evidence="3 4" key="1">
    <citation type="submission" date="2019-06" db="EMBL/GenBank/DDBJ databases">
        <title>Whole genome shotgun sequence of Acetobacter orleanensis NBRC 13752.</title>
        <authorList>
            <person name="Hosoyama A."/>
            <person name="Uohara A."/>
            <person name="Ohji S."/>
            <person name="Ichikawa N."/>
        </authorList>
    </citation>
    <scope>NUCLEOTIDE SEQUENCE [LARGE SCALE GENOMIC DNA]</scope>
    <source>
        <strain evidence="3 4">NBRC 13752</strain>
    </source>
</reference>
<gene>
    <name evidence="3" type="ORF">AOR01nite_16900</name>
</gene>
<evidence type="ECO:0000256" key="2">
    <source>
        <dbReference type="SAM" id="Phobius"/>
    </source>
</evidence>
<dbReference type="STRING" id="104099.AD949_09575"/>